<feature type="domain" description="B12-binding" evidence="3">
    <location>
        <begin position="97"/>
        <end position="222"/>
    </location>
</feature>
<accession>A0A5J5JY35</accession>
<evidence type="ECO:0000256" key="2">
    <source>
        <dbReference type="ARBA" id="ARBA00023285"/>
    </source>
</evidence>
<comment type="caution">
    <text evidence="4">The sequence shown here is derived from an EMBL/GenBank/DDBJ whole genome shotgun (WGS) entry which is preliminary data.</text>
</comment>
<evidence type="ECO:0000259" key="3">
    <source>
        <dbReference type="PROSITE" id="PS51332"/>
    </source>
</evidence>
<dbReference type="InterPro" id="IPR006158">
    <property type="entry name" value="Cobalamin-bd"/>
</dbReference>
<keyword evidence="5" id="KW-1185">Reference proteome</keyword>
<keyword evidence="2" id="KW-0170">Cobalt</keyword>
<dbReference type="GO" id="GO:0008705">
    <property type="term" value="F:methionine synthase activity"/>
    <property type="evidence" value="ECO:0007669"/>
    <property type="project" value="TreeGrafter"/>
</dbReference>
<evidence type="ECO:0000313" key="5">
    <source>
        <dbReference type="Proteomes" id="UP000327011"/>
    </source>
</evidence>
<dbReference type="InterPro" id="IPR003759">
    <property type="entry name" value="Cbl-bd_cap"/>
</dbReference>
<sequence>MVSAPVATAGFTSEIVGYLRQIEEADEFGAVDLVFGMLDEGVSAQDVLLRVIAPAQRRVGRLWAANRWSVAQEHAASAVSERVVAAVARRVTPPPARGRVVVACVEREQHSLPTRLLAEVLRLHGWRVDFLGASVPTPHLVEWVGRVNPELVALGCTLPVWLPRAHRAVAACRTAGFPVLAGGAAFGADDRIARLIGADVWAPAADVAADLLDNGPLMFATGNGAELPPDDEYACLARRRGELLPRALELLAASYPPMRDYDPWQLEQTAEDLGHIADFLGAALYLGEMSVFTDFVTWTCAVLAARGVPGESVVLGLAVLRGELTDCPRTRAFLAEGMRAAGAARGAPDHPEPEETSP</sequence>
<dbReference type="InterPro" id="IPR050554">
    <property type="entry name" value="Met_Synthase/Corrinoid"/>
</dbReference>
<dbReference type="GO" id="GO:0031419">
    <property type="term" value="F:cobalamin binding"/>
    <property type="evidence" value="ECO:0007669"/>
    <property type="project" value="InterPro"/>
</dbReference>
<evidence type="ECO:0000256" key="1">
    <source>
        <dbReference type="ARBA" id="ARBA00022723"/>
    </source>
</evidence>
<dbReference type="InterPro" id="IPR036594">
    <property type="entry name" value="Meth_synthase_dom"/>
</dbReference>
<dbReference type="EMBL" id="VYTZ01000008">
    <property type="protein sequence ID" value="KAA9376604.1"/>
    <property type="molecule type" value="Genomic_DNA"/>
</dbReference>
<dbReference type="PANTHER" id="PTHR45833:SF1">
    <property type="entry name" value="METHIONINE SYNTHASE"/>
    <property type="match status" value="1"/>
</dbReference>
<dbReference type="Gene3D" id="1.10.1240.10">
    <property type="entry name" value="Methionine synthase domain"/>
    <property type="match status" value="1"/>
</dbReference>
<dbReference type="Pfam" id="PF02310">
    <property type="entry name" value="B12-binding"/>
    <property type="match status" value="1"/>
</dbReference>
<protein>
    <submittedName>
        <fullName evidence="4">Cobalamin-binding protein</fullName>
    </submittedName>
</protein>
<dbReference type="PROSITE" id="PS51332">
    <property type="entry name" value="B12_BINDING"/>
    <property type="match status" value="1"/>
</dbReference>
<evidence type="ECO:0000313" key="4">
    <source>
        <dbReference type="EMBL" id="KAA9376604.1"/>
    </source>
</evidence>
<dbReference type="GO" id="GO:0046653">
    <property type="term" value="P:tetrahydrofolate metabolic process"/>
    <property type="evidence" value="ECO:0007669"/>
    <property type="project" value="TreeGrafter"/>
</dbReference>
<name>A0A5J5JY35_9ACTN</name>
<proteinExistence type="predicted"/>
<dbReference type="GO" id="GO:0005829">
    <property type="term" value="C:cytosol"/>
    <property type="evidence" value="ECO:0007669"/>
    <property type="project" value="TreeGrafter"/>
</dbReference>
<dbReference type="Proteomes" id="UP000327011">
    <property type="component" value="Unassembled WGS sequence"/>
</dbReference>
<organism evidence="4 5">
    <name type="scientific">Microbispora cellulosiformans</name>
    <dbReference type="NCBI Taxonomy" id="2614688"/>
    <lineage>
        <taxon>Bacteria</taxon>
        <taxon>Bacillati</taxon>
        <taxon>Actinomycetota</taxon>
        <taxon>Actinomycetes</taxon>
        <taxon>Streptosporangiales</taxon>
        <taxon>Streptosporangiaceae</taxon>
        <taxon>Microbispora</taxon>
    </lineage>
</organism>
<gene>
    <name evidence="4" type="ORF">F5972_24350</name>
</gene>
<reference evidence="4 5" key="1">
    <citation type="submission" date="2019-09" db="EMBL/GenBank/DDBJ databases">
        <title>Screening of Novel Bioactive Compounds from Soil-Associated.</title>
        <authorList>
            <person name="Gong X."/>
        </authorList>
    </citation>
    <scope>NUCLEOTIDE SEQUENCE [LARGE SCALE GENOMIC DNA]</scope>
    <source>
        <strain evidence="4 5">Gxj-6</strain>
    </source>
</reference>
<dbReference type="Gene3D" id="3.40.50.280">
    <property type="entry name" value="Cobalamin-binding domain"/>
    <property type="match status" value="1"/>
</dbReference>
<dbReference type="GO" id="GO:0050667">
    <property type="term" value="P:homocysteine metabolic process"/>
    <property type="evidence" value="ECO:0007669"/>
    <property type="project" value="TreeGrafter"/>
</dbReference>
<dbReference type="Pfam" id="PF02607">
    <property type="entry name" value="B12-binding_2"/>
    <property type="match status" value="1"/>
</dbReference>
<dbReference type="InterPro" id="IPR036724">
    <property type="entry name" value="Cobalamin-bd_sf"/>
</dbReference>
<dbReference type="SUPFAM" id="SSF52242">
    <property type="entry name" value="Cobalamin (vitamin B12)-binding domain"/>
    <property type="match status" value="1"/>
</dbReference>
<dbReference type="AlphaFoldDB" id="A0A5J5JY35"/>
<dbReference type="PANTHER" id="PTHR45833">
    <property type="entry name" value="METHIONINE SYNTHASE"/>
    <property type="match status" value="1"/>
</dbReference>
<dbReference type="GO" id="GO:0046872">
    <property type="term" value="F:metal ion binding"/>
    <property type="evidence" value="ECO:0007669"/>
    <property type="project" value="UniProtKB-KW"/>
</dbReference>
<keyword evidence="1" id="KW-0479">Metal-binding</keyword>